<keyword evidence="2" id="KW-1185">Reference proteome</keyword>
<proteinExistence type="predicted"/>
<name>A0A7W3RAJ1_9ACTN</name>
<reference evidence="1 2" key="1">
    <citation type="submission" date="2020-08" db="EMBL/GenBank/DDBJ databases">
        <title>Sequencing the genomes of 1000 actinobacteria strains.</title>
        <authorList>
            <person name="Klenk H.-P."/>
        </authorList>
    </citation>
    <scope>NUCLEOTIDE SEQUENCE [LARGE SCALE GENOMIC DNA]</scope>
    <source>
        <strain evidence="1 2">DSM 45823</strain>
    </source>
</reference>
<dbReference type="EMBL" id="JACJII010000001">
    <property type="protein sequence ID" value="MBA9005927.1"/>
    <property type="molecule type" value="Genomic_DNA"/>
</dbReference>
<dbReference type="AlphaFoldDB" id="A0A7W3RAJ1"/>
<protein>
    <submittedName>
        <fullName evidence="1">Uncharacterized protein</fullName>
    </submittedName>
</protein>
<organism evidence="1 2">
    <name type="scientific">Thermomonospora cellulosilytica</name>
    <dbReference type="NCBI Taxonomy" id="1411118"/>
    <lineage>
        <taxon>Bacteria</taxon>
        <taxon>Bacillati</taxon>
        <taxon>Actinomycetota</taxon>
        <taxon>Actinomycetes</taxon>
        <taxon>Streptosporangiales</taxon>
        <taxon>Thermomonosporaceae</taxon>
        <taxon>Thermomonospora</taxon>
    </lineage>
</organism>
<evidence type="ECO:0000313" key="2">
    <source>
        <dbReference type="Proteomes" id="UP000539313"/>
    </source>
</evidence>
<comment type="caution">
    <text evidence="1">The sequence shown here is derived from an EMBL/GenBank/DDBJ whole genome shotgun (WGS) entry which is preliminary data.</text>
</comment>
<gene>
    <name evidence="1" type="ORF">HNR21_004809</name>
</gene>
<accession>A0A7W3RAJ1</accession>
<sequence>MELVMAVDAPQPSPAERLIAEYGHEWDIWRVLEAGGKHGPWKARKWNDPGAELTADTIQDLADALQAAQQPDPGTSPDS</sequence>
<dbReference type="RefSeq" id="WP_182706980.1">
    <property type="nucleotide sequence ID" value="NZ_JACJII010000001.1"/>
</dbReference>
<evidence type="ECO:0000313" key="1">
    <source>
        <dbReference type="EMBL" id="MBA9005927.1"/>
    </source>
</evidence>
<dbReference type="Proteomes" id="UP000539313">
    <property type="component" value="Unassembled WGS sequence"/>
</dbReference>